<dbReference type="OrthoDB" id="2678556at2"/>
<dbReference type="Proteomes" id="UP000490800">
    <property type="component" value="Unassembled WGS sequence"/>
</dbReference>
<reference evidence="2 3" key="1">
    <citation type="journal article" date="2019" name="Microorganisms">
        <title>Paenibacillus lutrae sp. nov., A Chitinolytic Species Isolated from A River Otter in Castril Natural Park, Granada, Spain.</title>
        <authorList>
            <person name="Rodriguez M."/>
            <person name="Reina J.C."/>
            <person name="Bejar V."/>
            <person name="Llamas I."/>
        </authorList>
    </citation>
    <scope>NUCLEOTIDE SEQUENCE [LARGE SCALE GENOMIC DNA]</scope>
    <source>
        <strain evidence="2 3">N10</strain>
    </source>
</reference>
<evidence type="ECO:0000256" key="1">
    <source>
        <dbReference type="SAM" id="Phobius"/>
    </source>
</evidence>
<keyword evidence="1" id="KW-0812">Transmembrane</keyword>
<keyword evidence="1" id="KW-0472">Membrane</keyword>
<comment type="caution">
    <text evidence="2">The sequence shown here is derived from an EMBL/GenBank/DDBJ whole genome shotgun (WGS) entry which is preliminary data.</text>
</comment>
<dbReference type="AlphaFoldDB" id="A0A7X3FGV0"/>
<proteinExistence type="predicted"/>
<protein>
    <submittedName>
        <fullName evidence="2">Uncharacterized protein</fullName>
    </submittedName>
</protein>
<evidence type="ECO:0000313" key="3">
    <source>
        <dbReference type="Proteomes" id="UP000490800"/>
    </source>
</evidence>
<keyword evidence="1" id="KW-1133">Transmembrane helix</keyword>
<feature type="transmembrane region" description="Helical" evidence="1">
    <location>
        <begin position="6"/>
        <end position="25"/>
    </location>
</feature>
<gene>
    <name evidence="2" type="ORF">EDM21_08245</name>
</gene>
<organism evidence="2 3">
    <name type="scientific">Paenibacillus lutrae</name>
    <dbReference type="NCBI Taxonomy" id="2078573"/>
    <lineage>
        <taxon>Bacteria</taxon>
        <taxon>Bacillati</taxon>
        <taxon>Bacillota</taxon>
        <taxon>Bacilli</taxon>
        <taxon>Bacillales</taxon>
        <taxon>Paenibacillaceae</taxon>
        <taxon>Paenibacillus</taxon>
    </lineage>
</organism>
<dbReference type="EMBL" id="RHLK01000003">
    <property type="protein sequence ID" value="MVO99518.1"/>
    <property type="molecule type" value="Genomic_DNA"/>
</dbReference>
<evidence type="ECO:0000313" key="2">
    <source>
        <dbReference type="EMBL" id="MVO99518.1"/>
    </source>
</evidence>
<keyword evidence="3" id="KW-1185">Reference proteome</keyword>
<accession>A0A7X3FGV0</accession>
<dbReference type="RefSeq" id="WP_157334521.1">
    <property type="nucleotide sequence ID" value="NZ_RHLK01000003.1"/>
</dbReference>
<sequence>MKKIVLYGLSCVIVFIVVFTIHQSFSYKIRNDLKEIETAIEVWSSRGEEVITDYTHKKSKDVDDTKLVYLFVGDTDYQADAILTKGWNGKYKIESTGQGSNLFRYKTMKTDKGSYVWIMGKNYDLKIDRIKTFFKNETCEMRIPKEEFFIEVCRLKKTDVGVYAYPYKIKVLNDQGSDILQDLYVNYH</sequence>
<name>A0A7X3FGV0_9BACL</name>